<dbReference type="SUPFAM" id="SSF56801">
    <property type="entry name" value="Acetyl-CoA synthetase-like"/>
    <property type="match status" value="1"/>
</dbReference>
<feature type="transmembrane region" description="Helical" evidence="6">
    <location>
        <begin position="387"/>
        <end position="407"/>
    </location>
</feature>
<keyword evidence="3 6" id="KW-0812">Transmembrane</keyword>
<feature type="transmembrane region" description="Helical" evidence="6">
    <location>
        <begin position="344"/>
        <end position="366"/>
    </location>
</feature>
<evidence type="ECO:0000256" key="5">
    <source>
        <dbReference type="ARBA" id="ARBA00023136"/>
    </source>
</evidence>
<keyword evidence="2" id="KW-0436">Ligase</keyword>
<evidence type="ECO:0000256" key="2">
    <source>
        <dbReference type="ARBA" id="ARBA00022598"/>
    </source>
</evidence>
<dbReference type="CDD" id="cd07989">
    <property type="entry name" value="LPLAT_AGPAT-like"/>
    <property type="match status" value="1"/>
</dbReference>
<keyword evidence="8" id="KW-0012">Acyltransferase</keyword>
<feature type="transmembrane region" description="Helical" evidence="6">
    <location>
        <begin position="413"/>
        <end position="432"/>
    </location>
</feature>
<evidence type="ECO:0000256" key="4">
    <source>
        <dbReference type="ARBA" id="ARBA00022989"/>
    </source>
</evidence>
<dbReference type="GO" id="GO:0031956">
    <property type="term" value="F:medium-chain fatty acid-CoA ligase activity"/>
    <property type="evidence" value="ECO:0007669"/>
    <property type="project" value="TreeGrafter"/>
</dbReference>
<keyword evidence="8" id="KW-0808">Transferase</keyword>
<dbReference type="SMART" id="SM00563">
    <property type="entry name" value="PlsC"/>
    <property type="match status" value="1"/>
</dbReference>
<dbReference type="GO" id="GO:0022857">
    <property type="term" value="F:transmembrane transporter activity"/>
    <property type="evidence" value="ECO:0007669"/>
    <property type="project" value="InterPro"/>
</dbReference>
<protein>
    <submittedName>
        <fullName evidence="8">Acyl-[ACP]--phospholipid O-acyltransferase</fullName>
    </submittedName>
</protein>
<accession>A0A545TWL4</accession>
<dbReference type="InterPro" id="IPR011701">
    <property type="entry name" value="MFS"/>
</dbReference>
<sequence length="1150" mass="125043">MSHGPMFLLKTKRFLPYFATQFLGALNDNLFKNAAAFLIIFQLADSSGSDGQILVNIATGLFILPFFLFSAMAGNIADRMSKTKLMRLVKTMEIPIMGLAAYGFFSGNVTVLLTTLFLMGTQSSFFGPVKYSALPELMKPDELLNANALVEGGTFLAILAGTIAGGLLIEAEAGRTLVSSALLVCAGLGLVSSWLIPGTAAPAARKTTNDSEGRTRGKTPFFGQTFAVLRHAAENRPVFLSILGISWFWAVGATYLTQFLGLTKNIIGGDETVVTLLLATFTIGIASGSLLCSKLLKGEVSAKYVPFGALGIAIFSLDLAYAASSVTMPDITFTAKTFLLDWRNWRFLVDLTLLAMFGGIFVVPLYTILQSRSEDAHRSRNIAANNIMNALFIVVAALLAAGAFAIGASVIEVFVAIAIGSVIAAVYICKLLPQELFKTSAAAILRVLFKVRLRDVENLQRVGDKAVIVANHVSYLDGLLLAAFLPGDLVFAVDTAQAKKWWVRVFLSMVEAFPMDPTNPMATKSLIKEVAKGKRCVIFPEGRLTRTGALMKIYEGPGMIADKADAPIIPIRLDGVQHSRFTYLKGKLRQRWFPQITVTVLEPKEFHGDEGLSGRQRRKNIAQKLYDVMSGMMFATSDTPQTLFDAFLDARYAHGRKSEILCDVEQKPFTYDGLLTAGLAVGRALETRTPVEIPVGLLLPNTVGSVITLLGLTATGRIPAMLNFTAGPAAIKAALQAADIKQVVTSRRFIELGKLTALEEALAAQVELIYLEDIRDQMTTFDRLSALIRRPFAGALHRRRGTSPDDTAVILFTSGSEGLPKGVALSHRNIVSNCRQVASVLDFNPVDKVFNPLPLFHSFGLTGGLILPLLSGVPSFLYPSPLHFKVIPEMIYHTNATILFATDTFLQAYAKANSYDFYSLRYVFAGAERVKDETRRLWSERFGLRILEGYGATECAPVLAVNTPMHFKPGTVGRLLPGIEPRLEEVPGLDDPDAGRLFVRGPNIMRGYLKADKPAVLQPLDTGWYDTGDICKLDEDGFVTISGRAKRFAKIGGEMVSLTAIEALAAELWPDEQHVAAALPDPKKGEQIVLLTTRQKPAASELQVHGKTRGWAEIQLPKLLHEISEIPLLGSGKTDYGAVTDFAREKLGLV</sequence>
<feature type="domain" description="Phospholipid/glycerol acyltransferase" evidence="7">
    <location>
        <begin position="466"/>
        <end position="576"/>
    </location>
</feature>
<dbReference type="PANTHER" id="PTHR43201">
    <property type="entry name" value="ACYL-COA SYNTHETASE"/>
    <property type="match status" value="1"/>
</dbReference>
<dbReference type="Pfam" id="PF00501">
    <property type="entry name" value="AMP-binding"/>
    <property type="match status" value="1"/>
</dbReference>
<keyword evidence="5 6" id="KW-0472">Membrane</keyword>
<organism evidence="8 9">
    <name type="scientific">Denitrobaculum tricleocarpae</name>
    <dbReference type="NCBI Taxonomy" id="2591009"/>
    <lineage>
        <taxon>Bacteria</taxon>
        <taxon>Pseudomonadati</taxon>
        <taxon>Pseudomonadota</taxon>
        <taxon>Alphaproteobacteria</taxon>
        <taxon>Rhodospirillales</taxon>
        <taxon>Rhodospirillaceae</taxon>
        <taxon>Denitrobaculum</taxon>
    </lineage>
</organism>
<reference evidence="8 9" key="1">
    <citation type="submission" date="2019-06" db="EMBL/GenBank/DDBJ databases">
        <title>Whole genome sequence for Rhodospirillaceae sp. R148.</title>
        <authorList>
            <person name="Wang G."/>
        </authorList>
    </citation>
    <scope>NUCLEOTIDE SEQUENCE [LARGE SCALE GENOMIC DNA]</scope>
    <source>
        <strain evidence="8 9">R148</strain>
    </source>
</reference>
<feature type="transmembrane region" description="Helical" evidence="6">
    <location>
        <begin position="304"/>
        <end position="324"/>
    </location>
</feature>
<dbReference type="Gene3D" id="1.20.1250.20">
    <property type="entry name" value="MFS general substrate transporter like domains"/>
    <property type="match status" value="1"/>
</dbReference>
<comment type="similarity">
    <text evidence="1">Belongs to the ATP-dependent AMP-binding enzyme family.</text>
</comment>
<dbReference type="SUPFAM" id="SSF103473">
    <property type="entry name" value="MFS general substrate transporter"/>
    <property type="match status" value="1"/>
</dbReference>
<dbReference type="CDD" id="cd06173">
    <property type="entry name" value="MFS_MefA_like"/>
    <property type="match status" value="1"/>
</dbReference>
<comment type="caution">
    <text evidence="8">The sequence shown here is derived from an EMBL/GenBank/DDBJ whole genome shotgun (WGS) entry which is preliminary data.</text>
</comment>
<dbReference type="InterPro" id="IPR020845">
    <property type="entry name" value="AMP-binding_CS"/>
</dbReference>
<evidence type="ECO:0000313" key="9">
    <source>
        <dbReference type="Proteomes" id="UP000315252"/>
    </source>
</evidence>
<dbReference type="AlphaFoldDB" id="A0A545TWL4"/>
<dbReference type="EMBL" id="VHSH01000002">
    <property type="protein sequence ID" value="TQV81594.1"/>
    <property type="molecule type" value="Genomic_DNA"/>
</dbReference>
<evidence type="ECO:0000259" key="7">
    <source>
        <dbReference type="SMART" id="SM00563"/>
    </source>
</evidence>
<evidence type="ECO:0000256" key="6">
    <source>
        <dbReference type="SAM" id="Phobius"/>
    </source>
</evidence>
<dbReference type="InterPro" id="IPR042099">
    <property type="entry name" value="ANL_N_sf"/>
</dbReference>
<proteinExistence type="inferred from homology"/>
<evidence type="ECO:0000256" key="1">
    <source>
        <dbReference type="ARBA" id="ARBA00006432"/>
    </source>
</evidence>
<dbReference type="PANTHER" id="PTHR43201:SF5">
    <property type="entry name" value="MEDIUM-CHAIN ACYL-COA LIGASE ACSF2, MITOCHONDRIAL"/>
    <property type="match status" value="1"/>
</dbReference>
<dbReference type="Pfam" id="PF07690">
    <property type="entry name" value="MFS_1"/>
    <property type="match status" value="1"/>
</dbReference>
<feature type="transmembrane region" description="Helical" evidence="6">
    <location>
        <begin position="273"/>
        <end position="292"/>
    </location>
</feature>
<dbReference type="Gene3D" id="3.40.50.12780">
    <property type="entry name" value="N-terminal domain of ligase-like"/>
    <property type="match status" value="1"/>
</dbReference>
<evidence type="ECO:0000313" key="8">
    <source>
        <dbReference type="EMBL" id="TQV81594.1"/>
    </source>
</evidence>
<dbReference type="Proteomes" id="UP000315252">
    <property type="component" value="Unassembled WGS sequence"/>
</dbReference>
<dbReference type="Pfam" id="PF01553">
    <property type="entry name" value="Acyltransferase"/>
    <property type="match status" value="1"/>
</dbReference>
<name>A0A545TWL4_9PROT</name>
<dbReference type="GO" id="GO:0006631">
    <property type="term" value="P:fatty acid metabolic process"/>
    <property type="evidence" value="ECO:0007669"/>
    <property type="project" value="TreeGrafter"/>
</dbReference>
<dbReference type="InterPro" id="IPR000873">
    <property type="entry name" value="AMP-dep_synth/lig_dom"/>
</dbReference>
<evidence type="ECO:0000256" key="3">
    <source>
        <dbReference type="ARBA" id="ARBA00022692"/>
    </source>
</evidence>
<feature type="transmembrane region" description="Helical" evidence="6">
    <location>
        <begin position="238"/>
        <end position="261"/>
    </location>
</feature>
<gene>
    <name evidence="8" type="ORF">FKG95_04900</name>
</gene>
<keyword evidence="4 6" id="KW-1133">Transmembrane helix</keyword>
<dbReference type="Gene3D" id="3.30.300.30">
    <property type="match status" value="1"/>
</dbReference>
<dbReference type="NCBIfam" id="NF005291">
    <property type="entry name" value="PRK06814.1"/>
    <property type="match status" value="1"/>
</dbReference>
<feature type="transmembrane region" description="Helical" evidence="6">
    <location>
        <begin position="53"/>
        <end position="73"/>
    </location>
</feature>
<dbReference type="InterPro" id="IPR045851">
    <property type="entry name" value="AMP-bd_C_sf"/>
</dbReference>
<dbReference type="InterPro" id="IPR002123">
    <property type="entry name" value="Plipid/glycerol_acylTrfase"/>
</dbReference>
<dbReference type="OrthoDB" id="9803968at2"/>
<keyword evidence="9" id="KW-1185">Reference proteome</keyword>
<dbReference type="InterPro" id="IPR036259">
    <property type="entry name" value="MFS_trans_sf"/>
</dbReference>
<dbReference type="SUPFAM" id="SSF69593">
    <property type="entry name" value="Glycerol-3-phosphate (1)-acyltransferase"/>
    <property type="match status" value="1"/>
</dbReference>
<feature type="transmembrane region" description="Helical" evidence="6">
    <location>
        <begin position="94"/>
        <end position="119"/>
    </location>
</feature>
<dbReference type="GO" id="GO:0016746">
    <property type="term" value="F:acyltransferase activity"/>
    <property type="evidence" value="ECO:0007669"/>
    <property type="project" value="UniProtKB-KW"/>
</dbReference>
<feature type="transmembrane region" description="Helical" evidence="6">
    <location>
        <begin position="177"/>
        <end position="196"/>
    </location>
</feature>
<dbReference type="PROSITE" id="PS00455">
    <property type="entry name" value="AMP_BINDING"/>
    <property type="match status" value="1"/>
</dbReference>
<dbReference type="RefSeq" id="WP_142895225.1">
    <property type="nucleotide sequence ID" value="NZ_ML660053.1"/>
</dbReference>